<dbReference type="Gene3D" id="3.30.930.10">
    <property type="entry name" value="Bira Bifunctional Protein, Domain 2"/>
    <property type="match status" value="2"/>
</dbReference>
<evidence type="ECO:0000256" key="6">
    <source>
        <dbReference type="ARBA" id="ARBA00022840"/>
    </source>
</evidence>
<protein>
    <recommendedName>
        <fullName evidence="10">Proline--tRNA ligase</fullName>
        <ecNumber evidence="10">6.1.1.15</ecNumber>
    </recommendedName>
    <alternativeName>
        <fullName evidence="10">Prolyl-tRNA synthetase</fullName>
        <shortName evidence="10">ProRS</shortName>
    </alternativeName>
</protein>
<dbReference type="Proteomes" id="UP000665561">
    <property type="component" value="Unassembled WGS sequence"/>
</dbReference>
<dbReference type="InterPro" id="IPR004500">
    <property type="entry name" value="Pro-tRNA-synth_IIa_bac-type"/>
</dbReference>
<name>A0ABW9XLE0_9BACL</name>
<dbReference type="NCBIfam" id="TIGR00409">
    <property type="entry name" value="proS_fam_II"/>
    <property type="match status" value="1"/>
</dbReference>
<evidence type="ECO:0000256" key="7">
    <source>
        <dbReference type="ARBA" id="ARBA00022917"/>
    </source>
</evidence>
<dbReference type="InterPro" id="IPR045864">
    <property type="entry name" value="aa-tRNA-synth_II/BPL/LPL"/>
</dbReference>
<evidence type="ECO:0000256" key="8">
    <source>
        <dbReference type="ARBA" id="ARBA00023146"/>
    </source>
</evidence>
<keyword evidence="6 10" id="KW-0067">ATP-binding</keyword>
<gene>
    <name evidence="10" type="primary">proS</name>
    <name evidence="12" type="ORF">GT019_05435</name>
</gene>
<organism evidence="12 13">
    <name type="scientific">Paenibacillus glycinis</name>
    <dbReference type="NCBI Taxonomy" id="2697035"/>
    <lineage>
        <taxon>Bacteria</taxon>
        <taxon>Bacillati</taxon>
        <taxon>Bacillota</taxon>
        <taxon>Bacilli</taxon>
        <taxon>Bacillales</taxon>
        <taxon>Paenibacillaceae</taxon>
        <taxon>Paenibacillus</taxon>
    </lineage>
</organism>
<dbReference type="InterPro" id="IPR002314">
    <property type="entry name" value="aa-tRNA-synt_IIb"/>
</dbReference>
<reference evidence="12 13" key="1">
    <citation type="submission" date="2020-01" db="EMBL/GenBank/DDBJ databases">
        <title>Paenibacillus soybeanensis sp. nov. isolated from the nodules of soybean (Glycine max(L.) Merr).</title>
        <authorList>
            <person name="Wang H."/>
        </authorList>
    </citation>
    <scope>NUCLEOTIDE SEQUENCE [LARGE SCALE GENOMIC DNA]</scope>
    <source>
        <strain evidence="12 13">T1</strain>
    </source>
</reference>
<comment type="catalytic activity">
    <reaction evidence="9 10">
        <text>tRNA(Pro) + L-proline + ATP = L-prolyl-tRNA(Pro) + AMP + diphosphate</text>
        <dbReference type="Rhea" id="RHEA:14305"/>
        <dbReference type="Rhea" id="RHEA-COMP:9700"/>
        <dbReference type="Rhea" id="RHEA-COMP:9702"/>
        <dbReference type="ChEBI" id="CHEBI:30616"/>
        <dbReference type="ChEBI" id="CHEBI:33019"/>
        <dbReference type="ChEBI" id="CHEBI:60039"/>
        <dbReference type="ChEBI" id="CHEBI:78442"/>
        <dbReference type="ChEBI" id="CHEBI:78532"/>
        <dbReference type="ChEBI" id="CHEBI:456215"/>
        <dbReference type="EC" id="6.1.1.15"/>
    </reaction>
</comment>
<keyword evidence="7 10" id="KW-0648">Protein biosynthesis</keyword>
<evidence type="ECO:0000256" key="2">
    <source>
        <dbReference type="ARBA" id="ARBA00011738"/>
    </source>
</evidence>
<accession>A0ABW9XLE0</accession>
<keyword evidence="5 10" id="KW-0547">Nucleotide-binding</keyword>
<dbReference type="Pfam" id="PF00587">
    <property type="entry name" value="tRNA-synt_2b"/>
    <property type="match status" value="1"/>
</dbReference>
<dbReference type="HAMAP" id="MF_01569">
    <property type="entry name" value="Pro_tRNA_synth_type1"/>
    <property type="match status" value="1"/>
</dbReference>
<dbReference type="Pfam" id="PF03129">
    <property type="entry name" value="HGTP_anticodon"/>
    <property type="match status" value="1"/>
</dbReference>
<dbReference type="CDD" id="cd00779">
    <property type="entry name" value="ProRS_core_prok"/>
    <property type="match status" value="1"/>
</dbReference>
<comment type="function">
    <text evidence="10">Catalyzes the attachment of proline to tRNA(Pro) in a two-step reaction: proline is first activated by ATP to form Pro-AMP and then transferred to the acceptor end of tRNA(Pro). As ProRS can inadvertently accommodate and process non-cognate amino acids such as alanine and cysteine, to avoid such errors it has two additional distinct editing activities against alanine. One activity is designated as 'pretransfer' editing and involves the tRNA(Pro)-independent hydrolysis of activated Ala-AMP. The other activity is designated 'posttransfer' editing and involves deacylation of mischarged Ala-tRNA(Pro). The misacylated Cys-tRNA(Pro) is not edited by ProRS.</text>
</comment>
<dbReference type="PRINTS" id="PR01046">
    <property type="entry name" value="TRNASYNTHPRO"/>
</dbReference>
<dbReference type="Gene3D" id="3.90.960.10">
    <property type="entry name" value="YbaK/aminoacyl-tRNA synthetase-associated domain"/>
    <property type="match status" value="1"/>
</dbReference>
<dbReference type="InterPro" id="IPR050062">
    <property type="entry name" value="Pro-tRNA_synthetase"/>
</dbReference>
<dbReference type="EC" id="6.1.1.15" evidence="10"/>
<evidence type="ECO:0000313" key="13">
    <source>
        <dbReference type="Proteomes" id="UP000665561"/>
    </source>
</evidence>
<dbReference type="InterPro" id="IPR007214">
    <property type="entry name" value="YbaK/aa-tRNA-synth-assoc-dom"/>
</dbReference>
<dbReference type="InterPro" id="IPR036621">
    <property type="entry name" value="Anticodon-bd_dom_sf"/>
</dbReference>
<evidence type="ECO:0000259" key="11">
    <source>
        <dbReference type="PROSITE" id="PS50862"/>
    </source>
</evidence>
<keyword evidence="3 10" id="KW-0963">Cytoplasm</keyword>
<dbReference type="PANTHER" id="PTHR42753:SF2">
    <property type="entry name" value="PROLINE--TRNA LIGASE"/>
    <property type="match status" value="1"/>
</dbReference>
<evidence type="ECO:0000313" key="12">
    <source>
        <dbReference type="EMBL" id="NBD23306.1"/>
    </source>
</evidence>
<dbReference type="Pfam" id="PF04073">
    <property type="entry name" value="tRNA_edit"/>
    <property type="match status" value="1"/>
</dbReference>
<comment type="domain">
    <text evidence="10">Consists of three domains: the N-terminal catalytic domain, the editing domain and the C-terminal anticodon-binding domain.</text>
</comment>
<evidence type="ECO:0000256" key="1">
    <source>
        <dbReference type="ARBA" id="ARBA00004496"/>
    </source>
</evidence>
<dbReference type="InterPro" id="IPR036754">
    <property type="entry name" value="YbaK/aa-tRNA-synt-asso_dom_sf"/>
</dbReference>
<keyword evidence="13" id="KW-1185">Reference proteome</keyword>
<sequence>MRQQAAFMPTMREVPADAEAISHQWLVKGGFIRQLSAGVYSILPLGRRVLRNAERIVREEMEGTGAQEVLLPAMQPADLWRQSGRYEVYGPELIRLRDRGDREFVLGPTHEEVITALVGQEISTYRKLPVTLYQIQTKFRDERRPRFGLLRSREFVMKDAYSFSADWESLDAVYRAMYGAYHRIFERCGLEFRAVEADAGAIGGEGGTHEFMAIAASGEDDVVTCSHCDYAANMEKAAGRGVAAGGGTTAVSRDTIPAAEKFHTPGLRSIEDLVTGLGLRTSELIKTLIYLADGKPVAVLVRGDRTLNETKVKNALDAMELELADSAVVAGITGAATGFAGPVGLNATLLVDEEVAAMAHGVAGANATDYHLKHVVPGRDFPLERIGDYRNVEEGEACPNCLEGMLRVIRGIEIGHVFKLGTKYSEKLGARFVDASGENRPMIMGCYGIGVTRLLSAVIEQHHDANGMLWPVELAPFQVHVIPVSHQDEAQMAAAERLYEQLRADGIETLLDDRGERLGVKLKDADLIGIPIRIVVGKGIAEGEVEWKERGNGEPAERLALADAGAAVRRWLEDRRARRRKS</sequence>
<feature type="domain" description="Aminoacyl-transfer RNA synthetases class-II family profile" evidence="11">
    <location>
        <begin position="38"/>
        <end position="471"/>
    </location>
</feature>
<evidence type="ECO:0000256" key="5">
    <source>
        <dbReference type="ARBA" id="ARBA00022741"/>
    </source>
</evidence>
<dbReference type="RefSeq" id="WP_161741728.1">
    <property type="nucleotide sequence ID" value="NZ_JAAAMV010000002.1"/>
</dbReference>
<comment type="subunit">
    <text evidence="2 10">Homodimer.</text>
</comment>
<dbReference type="InterPro" id="IPR004154">
    <property type="entry name" value="Anticodon-bd"/>
</dbReference>
<keyword evidence="4 10" id="KW-0436">Ligase</keyword>
<dbReference type="InterPro" id="IPR002316">
    <property type="entry name" value="Pro-tRNA-ligase_IIa"/>
</dbReference>
<comment type="similarity">
    <text evidence="10">Belongs to the class-II aminoacyl-tRNA synthetase family. ProS type 1 subfamily.</text>
</comment>
<evidence type="ECO:0000256" key="3">
    <source>
        <dbReference type="ARBA" id="ARBA00022490"/>
    </source>
</evidence>
<dbReference type="PANTHER" id="PTHR42753">
    <property type="entry name" value="MITOCHONDRIAL RIBOSOME PROTEIN L39/PROLYL-TRNA LIGASE FAMILY MEMBER"/>
    <property type="match status" value="1"/>
</dbReference>
<dbReference type="EMBL" id="JAAAMV010000002">
    <property type="protein sequence ID" value="NBD23306.1"/>
    <property type="molecule type" value="Genomic_DNA"/>
</dbReference>
<dbReference type="CDD" id="cd00861">
    <property type="entry name" value="ProRS_anticodon_short"/>
    <property type="match status" value="1"/>
</dbReference>
<dbReference type="InterPro" id="IPR044140">
    <property type="entry name" value="ProRS_anticodon_short"/>
</dbReference>
<dbReference type="SUPFAM" id="SSF55826">
    <property type="entry name" value="YbaK/ProRS associated domain"/>
    <property type="match status" value="1"/>
</dbReference>
<dbReference type="CDD" id="cd04334">
    <property type="entry name" value="ProRS-INS"/>
    <property type="match status" value="1"/>
</dbReference>
<keyword evidence="8 10" id="KW-0030">Aminoacyl-tRNA synthetase</keyword>
<dbReference type="InterPro" id="IPR023717">
    <property type="entry name" value="Pro-tRNA-Synthase_IIa_type1"/>
</dbReference>
<dbReference type="Gene3D" id="3.40.50.800">
    <property type="entry name" value="Anticodon-binding domain"/>
    <property type="match status" value="1"/>
</dbReference>
<dbReference type="InterPro" id="IPR006195">
    <property type="entry name" value="aa-tRNA-synth_II"/>
</dbReference>
<dbReference type="NCBIfam" id="NF006625">
    <property type="entry name" value="PRK09194.1"/>
    <property type="match status" value="1"/>
</dbReference>
<comment type="caution">
    <text evidence="12">The sequence shown here is derived from an EMBL/GenBank/DDBJ whole genome shotgun (WGS) entry which is preliminary data.</text>
</comment>
<proteinExistence type="inferred from homology"/>
<dbReference type="SUPFAM" id="SSF52954">
    <property type="entry name" value="Class II aaRS ABD-related"/>
    <property type="match status" value="1"/>
</dbReference>
<dbReference type="SUPFAM" id="SSF55681">
    <property type="entry name" value="Class II aaRS and biotin synthetases"/>
    <property type="match status" value="1"/>
</dbReference>
<dbReference type="GO" id="GO:0004827">
    <property type="term" value="F:proline-tRNA ligase activity"/>
    <property type="evidence" value="ECO:0007669"/>
    <property type="project" value="UniProtKB-EC"/>
</dbReference>
<dbReference type="PROSITE" id="PS50862">
    <property type="entry name" value="AA_TRNA_LIGASE_II"/>
    <property type="match status" value="1"/>
</dbReference>
<evidence type="ECO:0000256" key="10">
    <source>
        <dbReference type="HAMAP-Rule" id="MF_01569"/>
    </source>
</evidence>
<dbReference type="InterPro" id="IPR033730">
    <property type="entry name" value="ProRS_core_prok"/>
</dbReference>
<evidence type="ECO:0000256" key="4">
    <source>
        <dbReference type="ARBA" id="ARBA00022598"/>
    </source>
</evidence>
<evidence type="ECO:0000256" key="9">
    <source>
        <dbReference type="ARBA" id="ARBA00047671"/>
    </source>
</evidence>
<comment type="subcellular location">
    <subcellularLocation>
        <location evidence="1 10">Cytoplasm</location>
    </subcellularLocation>
</comment>